<evidence type="ECO:0000313" key="1">
    <source>
        <dbReference type="EMBL" id="KAJ8666481.1"/>
    </source>
</evidence>
<proteinExistence type="predicted"/>
<dbReference type="Proteomes" id="UP001239111">
    <property type="component" value="Chromosome 4"/>
</dbReference>
<keyword evidence="2" id="KW-1185">Reference proteome</keyword>
<sequence>MDTAKKSELLRKCQKIQEKRRENTEKRFRDMERRRNLDKFLFEIAKNNAVVSQKTECQSRPLNVQVKVFDADTHSSIDHQTASAPAHASRLWTRQKISYNLTVWPDRAKLASSAVTDTTSSGSLDFM</sequence>
<gene>
    <name evidence="1" type="ORF">QAD02_008143</name>
</gene>
<dbReference type="EMBL" id="CM056744">
    <property type="protein sequence ID" value="KAJ8666481.1"/>
    <property type="molecule type" value="Genomic_DNA"/>
</dbReference>
<organism evidence="1 2">
    <name type="scientific">Eretmocerus hayati</name>
    <dbReference type="NCBI Taxonomy" id="131215"/>
    <lineage>
        <taxon>Eukaryota</taxon>
        <taxon>Metazoa</taxon>
        <taxon>Ecdysozoa</taxon>
        <taxon>Arthropoda</taxon>
        <taxon>Hexapoda</taxon>
        <taxon>Insecta</taxon>
        <taxon>Pterygota</taxon>
        <taxon>Neoptera</taxon>
        <taxon>Endopterygota</taxon>
        <taxon>Hymenoptera</taxon>
        <taxon>Apocrita</taxon>
        <taxon>Proctotrupomorpha</taxon>
        <taxon>Chalcidoidea</taxon>
        <taxon>Aphelinidae</taxon>
        <taxon>Aphelininae</taxon>
        <taxon>Eretmocerus</taxon>
    </lineage>
</organism>
<protein>
    <submittedName>
        <fullName evidence="1">Uncharacterized protein</fullName>
    </submittedName>
</protein>
<comment type="caution">
    <text evidence="1">The sequence shown here is derived from an EMBL/GenBank/DDBJ whole genome shotgun (WGS) entry which is preliminary data.</text>
</comment>
<evidence type="ECO:0000313" key="2">
    <source>
        <dbReference type="Proteomes" id="UP001239111"/>
    </source>
</evidence>
<reference evidence="1" key="1">
    <citation type="submission" date="2023-04" db="EMBL/GenBank/DDBJ databases">
        <title>A chromosome-level genome assembly of the parasitoid wasp Eretmocerus hayati.</title>
        <authorList>
            <person name="Zhong Y."/>
            <person name="Liu S."/>
            <person name="Liu Y."/>
        </authorList>
    </citation>
    <scope>NUCLEOTIDE SEQUENCE</scope>
    <source>
        <strain evidence="1">ZJU_SS_LIU_2023</strain>
    </source>
</reference>
<name>A0ACC2N6G9_9HYME</name>
<accession>A0ACC2N6G9</accession>